<keyword evidence="4" id="KW-1185">Reference proteome</keyword>
<protein>
    <recommendedName>
        <fullName evidence="2">Peptidase S1 domain-containing protein</fullName>
    </recommendedName>
</protein>
<proteinExistence type="predicted"/>
<dbReference type="GO" id="GO:0004252">
    <property type="term" value="F:serine-type endopeptidase activity"/>
    <property type="evidence" value="ECO:0007669"/>
    <property type="project" value="InterPro"/>
</dbReference>
<dbReference type="Pfam" id="PF00089">
    <property type="entry name" value="Trypsin"/>
    <property type="match status" value="1"/>
</dbReference>
<dbReference type="PANTHER" id="PTHR24258">
    <property type="entry name" value="SERINE PROTEASE-RELATED"/>
    <property type="match status" value="1"/>
</dbReference>
<dbReference type="AlphaFoldDB" id="A0A8J2M982"/>
<accession>A0A8J2M982</accession>
<dbReference type="SMART" id="SM00020">
    <property type="entry name" value="Tryp_SPc"/>
    <property type="match status" value="1"/>
</dbReference>
<evidence type="ECO:0000313" key="4">
    <source>
        <dbReference type="Proteomes" id="UP000708208"/>
    </source>
</evidence>
<comment type="caution">
    <text evidence="3">The sequence shown here is derived from an EMBL/GenBank/DDBJ whole genome shotgun (WGS) entry which is preliminary data.</text>
</comment>
<name>A0A8J2M982_9HEXA</name>
<dbReference type="FunFam" id="2.40.10.10:FF:000068">
    <property type="entry name" value="transmembrane protease serine 2"/>
    <property type="match status" value="1"/>
</dbReference>
<organism evidence="3 4">
    <name type="scientific">Allacma fusca</name>
    <dbReference type="NCBI Taxonomy" id="39272"/>
    <lineage>
        <taxon>Eukaryota</taxon>
        <taxon>Metazoa</taxon>
        <taxon>Ecdysozoa</taxon>
        <taxon>Arthropoda</taxon>
        <taxon>Hexapoda</taxon>
        <taxon>Collembola</taxon>
        <taxon>Symphypleona</taxon>
        <taxon>Sminthuridae</taxon>
        <taxon>Allacma</taxon>
    </lineage>
</organism>
<reference evidence="3" key="1">
    <citation type="submission" date="2021-06" db="EMBL/GenBank/DDBJ databases">
        <authorList>
            <person name="Hodson N. C."/>
            <person name="Mongue J. A."/>
            <person name="Jaron S. K."/>
        </authorList>
    </citation>
    <scope>NUCLEOTIDE SEQUENCE</scope>
</reference>
<evidence type="ECO:0000256" key="1">
    <source>
        <dbReference type="ARBA" id="ARBA00023157"/>
    </source>
</evidence>
<dbReference type="InterPro" id="IPR001254">
    <property type="entry name" value="Trypsin_dom"/>
</dbReference>
<evidence type="ECO:0000259" key="2">
    <source>
        <dbReference type="PROSITE" id="PS50240"/>
    </source>
</evidence>
<feature type="non-terminal residue" evidence="3">
    <location>
        <position position="1"/>
    </location>
</feature>
<evidence type="ECO:0000313" key="3">
    <source>
        <dbReference type="EMBL" id="CAG7834320.1"/>
    </source>
</evidence>
<dbReference type="PANTHER" id="PTHR24258:SF116">
    <property type="entry name" value="FI16631P1-RELATED"/>
    <property type="match status" value="1"/>
</dbReference>
<sequence>AVIVLALIAVASAAIPSRPAGVTLSKGSRLVGGEEAGEREFPFVVSIEKPFQDGRIHLCAGAIYDERRIITAGYCSLFIDDARDVTVIAGATDLENRGDGQTVPVASVKLHERYDSPDFDNNIAIVTLAEPLIFNQNVQPIRLAISTIEASGEVQVAEKFANVTLLALAWALLKTWFALRLPDGPPALVMVADP</sequence>
<gene>
    <name evidence="3" type="ORF">AFUS01_LOCUS43837</name>
</gene>
<dbReference type="PROSITE" id="PS50240">
    <property type="entry name" value="TRYPSIN_DOM"/>
    <property type="match status" value="1"/>
</dbReference>
<feature type="domain" description="Peptidase S1" evidence="2">
    <location>
        <begin position="30"/>
        <end position="152"/>
    </location>
</feature>
<dbReference type="EMBL" id="CAJVCH010570191">
    <property type="protein sequence ID" value="CAG7834320.1"/>
    <property type="molecule type" value="Genomic_DNA"/>
</dbReference>
<dbReference type="OrthoDB" id="10059102at2759"/>
<dbReference type="Proteomes" id="UP000708208">
    <property type="component" value="Unassembled WGS sequence"/>
</dbReference>
<dbReference type="GO" id="GO:0006508">
    <property type="term" value="P:proteolysis"/>
    <property type="evidence" value="ECO:0007669"/>
    <property type="project" value="InterPro"/>
</dbReference>
<keyword evidence="1" id="KW-1015">Disulfide bond</keyword>